<dbReference type="GO" id="GO:0043565">
    <property type="term" value="F:sequence-specific DNA binding"/>
    <property type="evidence" value="ECO:0007669"/>
    <property type="project" value="TreeGrafter"/>
</dbReference>
<keyword evidence="4" id="KW-0804">Transcription</keyword>
<organism evidence="6 7">
    <name type="scientific">Caballeronia fortuita</name>
    <dbReference type="NCBI Taxonomy" id="1777138"/>
    <lineage>
        <taxon>Bacteria</taxon>
        <taxon>Pseudomonadati</taxon>
        <taxon>Pseudomonadota</taxon>
        <taxon>Betaproteobacteria</taxon>
        <taxon>Burkholderiales</taxon>
        <taxon>Burkholderiaceae</taxon>
        <taxon>Caballeronia</taxon>
    </lineage>
</organism>
<dbReference type="PRINTS" id="PR00039">
    <property type="entry name" value="HTHLYSR"/>
</dbReference>
<gene>
    <name evidence="6" type="ORF">AWB77_02045</name>
</gene>
<dbReference type="PANTHER" id="PTHR30537">
    <property type="entry name" value="HTH-TYPE TRANSCRIPTIONAL REGULATOR"/>
    <property type="match status" value="1"/>
</dbReference>
<keyword evidence="7" id="KW-1185">Reference proteome</keyword>
<dbReference type="FunFam" id="1.10.10.10:FF:000001">
    <property type="entry name" value="LysR family transcriptional regulator"/>
    <property type="match status" value="1"/>
</dbReference>
<dbReference type="AlphaFoldDB" id="A0A158ART7"/>
<dbReference type="PROSITE" id="PS50931">
    <property type="entry name" value="HTH_LYSR"/>
    <property type="match status" value="1"/>
</dbReference>
<comment type="caution">
    <text evidence="6">The sequence shown here is derived from an EMBL/GenBank/DDBJ whole genome shotgun (WGS) entry which is preliminary data.</text>
</comment>
<dbReference type="GO" id="GO:0003700">
    <property type="term" value="F:DNA-binding transcription factor activity"/>
    <property type="evidence" value="ECO:0007669"/>
    <property type="project" value="InterPro"/>
</dbReference>
<reference evidence="6" key="1">
    <citation type="submission" date="2016-01" db="EMBL/GenBank/DDBJ databases">
        <authorList>
            <person name="Peeters C."/>
        </authorList>
    </citation>
    <scope>NUCLEOTIDE SEQUENCE</scope>
    <source>
        <strain evidence="6">LMG 29320</strain>
    </source>
</reference>
<dbReference type="Proteomes" id="UP000054903">
    <property type="component" value="Unassembled WGS sequence"/>
</dbReference>
<feature type="domain" description="HTH lysR-type" evidence="5">
    <location>
        <begin position="6"/>
        <end position="63"/>
    </location>
</feature>
<keyword evidence="3" id="KW-0238">DNA-binding</keyword>
<name>A0A158ART7_9BURK</name>
<sequence>MLKRYPSLQSMQAFLQAARAGSFSSAARQLSLTHSAISQQIRTLEEFVGQPLFVREGARVVLTDAGALFANQLGDGFEQIDRALSSVKERAVKHTLTLDVDPELAQSWLAARLPALLGALTGTSLTMLSAPRHDRSAFERVDLALRYGYGEWDGFENALICGDRLTVMGSPTLLSARGLAAPLAPQQVLALPLLGYTKRSWIPWLAAAGLPEAEPHAIAVFDNAAGLIAAASAGVGVGLARGLLAADAQRAGKLIELTSVEIPTHYNLYAVWPREKAERVKRLVDAIRELVAQTVNARRPL</sequence>
<dbReference type="InterPro" id="IPR000847">
    <property type="entry name" value="LysR_HTH_N"/>
</dbReference>
<dbReference type="InterPro" id="IPR005119">
    <property type="entry name" value="LysR_subst-bd"/>
</dbReference>
<evidence type="ECO:0000256" key="4">
    <source>
        <dbReference type="ARBA" id="ARBA00023163"/>
    </source>
</evidence>
<evidence type="ECO:0000256" key="2">
    <source>
        <dbReference type="ARBA" id="ARBA00023015"/>
    </source>
</evidence>
<evidence type="ECO:0000313" key="6">
    <source>
        <dbReference type="EMBL" id="SAK60360.1"/>
    </source>
</evidence>
<dbReference type="Pfam" id="PF00126">
    <property type="entry name" value="HTH_1"/>
    <property type="match status" value="1"/>
</dbReference>
<dbReference type="STRING" id="1777138.AWB77_02045"/>
<keyword evidence="2" id="KW-0805">Transcription regulation</keyword>
<accession>A0A158ART7</accession>
<protein>
    <submittedName>
        <fullName evidence="6">LysR family transcriptional regulator</fullName>
    </submittedName>
</protein>
<dbReference type="SUPFAM" id="SSF46785">
    <property type="entry name" value="Winged helix' DNA-binding domain"/>
    <property type="match status" value="1"/>
</dbReference>
<dbReference type="RefSeq" id="WP_061134282.1">
    <property type="nucleotide sequence ID" value="NZ_FCNX02000004.1"/>
</dbReference>
<dbReference type="InterPro" id="IPR036390">
    <property type="entry name" value="WH_DNA-bd_sf"/>
</dbReference>
<dbReference type="Gene3D" id="1.10.10.10">
    <property type="entry name" value="Winged helix-like DNA-binding domain superfamily/Winged helix DNA-binding domain"/>
    <property type="match status" value="1"/>
</dbReference>
<dbReference type="EMBL" id="FCNX02000004">
    <property type="protein sequence ID" value="SAK60360.1"/>
    <property type="molecule type" value="Genomic_DNA"/>
</dbReference>
<dbReference type="PANTHER" id="PTHR30537:SF79">
    <property type="entry name" value="TRANSCRIPTIONAL REGULATOR-RELATED"/>
    <property type="match status" value="1"/>
</dbReference>
<dbReference type="SUPFAM" id="SSF53850">
    <property type="entry name" value="Periplasmic binding protein-like II"/>
    <property type="match status" value="1"/>
</dbReference>
<proteinExistence type="inferred from homology"/>
<dbReference type="GO" id="GO:0006351">
    <property type="term" value="P:DNA-templated transcription"/>
    <property type="evidence" value="ECO:0007669"/>
    <property type="project" value="TreeGrafter"/>
</dbReference>
<evidence type="ECO:0000256" key="3">
    <source>
        <dbReference type="ARBA" id="ARBA00023125"/>
    </source>
</evidence>
<dbReference type="InterPro" id="IPR058163">
    <property type="entry name" value="LysR-type_TF_proteobact-type"/>
</dbReference>
<dbReference type="InterPro" id="IPR036388">
    <property type="entry name" value="WH-like_DNA-bd_sf"/>
</dbReference>
<comment type="similarity">
    <text evidence="1">Belongs to the LysR transcriptional regulatory family.</text>
</comment>
<dbReference type="Pfam" id="PF03466">
    <property type="entry name" value="LysR_substrate"/>
    <property type="match status" value="1"/>
</dbReference>
<dbReference type="OrthoDB" id="5526340at2"/>
<dbReference type="Gene3D" id="3.40.190.10">
    <property type="entry name" value="Periplasmic binding protein-like II"/>
    <property type="match status" value="2"/>
</dbReference>
<evidence type="ECO:0000256" key="1">
    <source>
        <dbReference type="ARBA" id="ARBA00009437"/>
    </source>
</evidence>
<evidence type="ECO:0000259" key="5">
    <source>
        <dbReference type="PROSITE" id="PS50931"/>
    </source>
</evidence>
<evidence type="ECO:0000313" key="7">
    <source>
        <dbReference type="Proteomes" id="UP000054903"/>
    </source>
</evidence>